<evidence type="ECO:0000256" key="1">
    <source>
        <dbReference type="SAM" id="Phobius"/>
    </source>
</evidence>
<name>A0A0F9H1Y0_9ZZZZ</name>
<dbReference type="EMBL" id="LAZR01026256">
    <property type="protein sequence ID" value="KKL69302.1"/>
    <property type="molecule type" value="Genomic_DNA"/>
</dbReference>
<dbReference type="Pfam" id="PF10269">
    <property type="entry name" value="Tmemb_185A"/>
    <property type="match status" value="1"/>
</dbReference>
<sequence>MSNTLVETTPATVSGGTGITGLLTVAFVVLKLVGVIGWSWWWVLSPLWIEAALVVSILIIVGIVLLIIYLVSGRRLI</sequence>
<reference evidence="2" key="1">
    <citation type="journal article" date="2015" name="Nature">
        <title>Complex archaea that bridge the gap between prokaryotes and eukaryotes.</title>
        <authorList>
            <person name="Spang A."/>
            <person name="Saw J.H."/>
            <person name="Jorgensen S.L."/>
            <person name="Zaremba-Niedzwiedzka K."/>
            <person name="Martijn J."/>
            <person name="Lind A.E."/>
            <person name="van Eijk R."/>
            <person name="Schleper C."/>
            <person name="Guy L."/>
            <person name="Ettema T.J."/>
        </authorList>
    </citation>
    <scope>NUCLEOTIDE SEQUENCE</scope>
</reference>
<evidence type="ECO:0000313" key="2">
    <source>
        <dbReference type="EMBL" id="KKL69302.1"/>
    </source>
</evidence>
<dbReference type="AlphaFoldDB" id="A0A0F9H1Y0"/>
<dbReference type="InterPro" id="IPR019396">
    <property type="entry name" value="TM_Fragile-X-F-assoc"/>
</dbReference>
<keyword evidence="1" id="KW-1133">Transmembrane helix</keyword>
<evidence type="ECO:0008006" key="3">
    <source>
        <dbReference type="Google" id="ProtNLM"/>
    </source>
</evidence>
<gene>
    <name evidence="2" type="ORF">LCGC14_2116320</name>
</gene>
<proteinExistence type="predicted"/>
<comment type="caution">
    <text evidence="2">The sequence shown here is derived from an EMBL/GenBank/DDBJ whole genome shotgun (WGS) entry which is preliminary data.</text>
</comment>
<accession>A0A0F9H1Y0</accession>
<keyword evidence="1" id="KW-0812">Transmembrane</keyword>
<feature type="transmembrane region" description="Helical" evidence="1">
    <location>
        <begin position="47"/>
        <end position="71"/>
    </location>
</feature>
<protein>
    <recommendedName>
        <fullName evidence="3">Transmembrane Fragile-X-F protein</fullName>
    </recommendedName>
</protein>
<keyword evidence="1" id="KW-0472">Membrane</keyword>
<feature type="transmembrane region" description="Helical" evidence="1">
    <location>
        <begin position="21"/>
        <end position="41"/>
    </location>
</feature>
<organism evidence="2">
    <name type="scientific">marine sediment metagenome</name>
    <dbReference type="NCBI Taxonomy" id="412755"/>
    <lineage>
        <taxon>unclassified sequences</taxon>
        <taxon>metagenomes</taxon>
        <taxon>ecological metagenomes</taxon>
    </lineage>
</organism>